<dbReference type="KEGG" id="dal:Dalk_5051"/>
<organism evidence="3 4">
    <name type="scientific">Desulfatibacillum aliphaticivorans</name>
    <dbReference type="NCBI Taxonomy" id="218208"/>
    <lineage>
        <taxon>Bacteria</taxon>
        <taxon>Pseudomonadati</taxon>
        <taxon>Thermodesulfobacteriota</taxon>
        <taxon>Desulfobacteria</taxon>
        <taxon>Desulfobacterales</taxon>
        <taxon>Desulfatibacillaceae</taxon>
        <taxon>Desulfatibacillum</taxon>
    </lineage>
</organism>
<feature type="domain" description="Multidrug resistance protein MdtA-like barrel-sandwich hybrid" evidence="2">
    <location>
        <begin position="55"/>
        <end position="265"/>
    </location>
</feature>
<dbReference type="InterPro" id="IPR058625">
    <property type="entry name" value="MdtA-like_BSH"/>
</dbReference>
<dbReference type="AlphaFoldDB" id="B8FDU1"/>
<dbReference type="PANTHER" id="PTHR30438:SF2">
    <property type="entry name" value="MEMBRANE PROTEIN"/>
    <property type="match status" value="1"/>
</dbReference>
<dbReference type="GO" id="GO:0005886">
    <property type="term" value="C:plasma membrane"/>
    <property type="evidence" value="ECO:0007669"/>
    <property type="project" value="TreeGrafter"/>
</dbReference>
<dbReference type="Gene3D" id="1.10.287.470">
    <property type="entry name" value="Helix hairpin bin"/>
    <property type="match status" value="1"/>
</dbReference>
<dbReference type="eggNOG" id="COG1566">
    <property type="taxonomic scope" value="Bacteria"/>
</dbReference>
<keyword evidence="4" id="KW-1185">Reference proteome</keyword>
<proteinExistence type="predicted"/>
<dbReference type="Proteomes" id="UP000000739">
    <property type="component" value="Chromosome"/>
</dbReference>
<protein>
    <submittedName>
        <fullName evidence="3">Secretion protein HlyD family protein</fullName>
    </submittedName>
</protein>
<name>B8FDU1_DESAL</name>
<dbReference type="Gene3D" id="2.40.30.170">
    <property type="match status" value="1"/>
</dbReference>
<evidence type="ECO:0000256" key="1">
    <source>
        <dbReference type="SAM" id="Coils"/>
    </source>
</evidence>
<dbReference type="HOGENOM" id="CLU_018816_6_3_7"/>
<sequence>MGNMVKAVLGFIAAALIVVAAVYFVRLSGRETLPEGLVQANGRIEGDRITAAGKFAGRILETTVKEGDWVEAGQIMVHMDDAQVQAKVAQAREAYEAGCAQVRAHEAILAAMDAEIPIGVEAAKAGVEHAEAVMGKAKAVMEQAEKDAERFRELAERETVSRHELEKAELGLSVAKQDFFSAKIGVVVARKQLAQAILGFEKIKAKEEEVKAHKAVCQQAQAVVSEAESVMNDLTIRAPCNGVVMEKTANTGEVVSAGSPLFGLVDLDQLYLKAFIPEKEIGKVSLGQEAMIYTDAFPDQPLPARVTFIASQAQFTPKEVQTPDERVKLVYEVKVLLDDNPRRRFTPGLPADVVIRWKKEVPWAKPVW</sequence>
<keyword evidence="1" id="KW-0175">Coiled coil</keyword>
<dbReference type="Gene3D" id="2.40.50.100">
    <property type="match status" value="2"/>
</dbReference>
<dbReference type="SUPFAM" id="SSF111369">
    <property type="entry name" value="HlyD-like secretion proteins"/>
    <property type="match status" value="2"/>
</dbReference>
<dbReference type="PANTHER" id="PTHR30438">
    <property type="entry name" value="36 KDA ANTIGEN-RELATED"/>
    <property type="match status" value="1"/>
</dbReference>
<evidence type="ECO:0000313" key="3">
    <source>
        <dbReference type="EMBL" id="ACL06722.1"/>
    </source>
</evidence>
<accession>B8FDU1</accession>
<dbReference type="EMBL" id="CP001322">
    <property type="protein sequence ID" value="ACL06722.1"/>
    <property type="molecule type" value="Genomic_DNA"/>
</dbReference>
<reference evidence="3 4" key="1">
    <citation type="journal article" date="2012" name="Environ. Microbiol.">
        <title>The genome sequence of Desulfatibacillum alkenivorans AK-01: a blueprint for anaerobic alkane oxidation.</title>
        <authorList>
            <person name="Callaghan A.V."/>
            <person name="Morris B.E."/>
            <person name="Pereira I.A."/>
            <person name="McInerney M.J."/>
            <person name="Austin R.N."/>
            <person name="Groves J.T."/>
            <person name="Kukor J.J."/>
            <person name="Suflita J.M."/>
            <person name="Young L.Y."/>
            <person name="Zylstra G.J."/>
            <person name="Wawrik B."/>
        </authorList>
    </citation>
    <scope>NUCLEOTIDE SEQUENCE [LARGE SCALE GENOMIC DNA]</scope>
    <source>
        <strain evidence="3 4">AK-01</strain>
    </source>
</reference>
<evidence type="ECO:0000259" key="2">
    <source>
        <dbReference type="Pfam" id="PF25917"/>
    </source>
</evidence>
<gene>
    <name evidence="3" type="ordered locus">Dalk_5051</name>
</gene>
<dbReference type="RefSeq" id="WP_015949759.1">
    <property type="nucleotide sequence ID" value="NC_011768.1"/>
</dbReference>
<dbReference type="Pfam" id="PF25917">
    <property type="entry name" value="BSH_RND"/>
    <property type="match status" value="1"/>
</dbReference>
<evidence type="ECO:0000313" key="4">
    <source>
        <dbReference type="Proteomes" id="UP000000739"/>
    </source>
</evidence>
<dbReference type="PRINTS" id="PR01490">
    <property type="entry name" value="RTXTOXIND"/>
</dbReference>
<feature type="coiled-coil region" evidence="1">
    <location>
        <begin position="127"/>
        <end position="161"/>
    </location>
</feature>